<dbReference type="Proteomes" id="UP000190256">
    <property type="component" value="Unassembled WGS sequence"/>
</dbReference>
<dbReference type="PANTHER" id="PTHR42866">
    <property type="entry name" value="3-DEOXY-MANNO-OCTULOSONATE CYTIDYLYLTRANSFERASE"/>
    <property type="match status" value="1"/>
</dbReference>
<dbReference type="OrthoDB" id="9815559at2"/>
<evidence type="ECO:0000313" key="3">
    <source>
        <dbReference type="Proteomes" id="UP000190206"/>
    </source>
</evidence>
<dbReference type="PANTHER" id="PTHR42866:SF1">
    <property type="entry name" value="SPORE COAT POLYSACCHARIDE BIOSYNTHESIS PROTEIN SPSF"/>
    <property type="match status" value="1"/>
</dbReference>
<dbReference type="Proteomes" id="UP000190206">
    <property type="component" value="Unassembled WGS sequence"/>
</dbReference>
<protein>
    <submittedName>
        <fullName evidence="2">3-deoxy-manno-octulosonate cytidylyltransferase</fullName>
    </submittedName>
</protein>
<accession>A0A1S9IHG1</accession>
<dbReference type="GO" id="GO:0005829">
    <property type="term" value="C:cytosol"/>
    <property type="evidence" value="ECO:0007669"/>
    <property type="project" value="TreeGrafter"/>
</dbReference>
<reference evidence="2 4" key="2">
    <citation type="submission" date="2016-12" db="EMBL/GenBank/DDBJ databases">
        <title>Clostridium tepidum sp. nov., a close relative of Clostridium sporogenes and Clostridium botulinum Group I.</title>
        <authorList>
            <person name="Dobritsa A.P."/>
            <person name="Kutumbaka K.K."/>
            <person name="Werner K."/>
            <person name="Wiedmann M."/>
            <person name="Asmus A."/>
            <person name="Samadpour M."/>
        </authorList>
    </citation>
    <scope>NUCLEOTIDE SEQUENCE [LARGE SCALE GENOMIC DNA]</scope>
    <source>
        <strain evidence="2 4">IEH 97212</strain>
    </source>
</reference>
<evidence type="ECO:0000313" key="2">
    <source>
        <dbReference type="EMBL" id="OOO69761.1"/>
    </source>
</evidence>
<keyword evidence="2" id="KW-0808">Transferase</keyword>
<dbReference type="EMBL" id="MRAD01000001">
    <property type="protein sequence ID" value="OOO63613.1"/>
    <property type="molecule type" value="Genomic_DNA"/>
</dbReference>
<keyword evidence="3" id="KW-1185">Reference proteome</keyword>
<reference evidence="1 3" key="1">
    <citation type="submission" date="2016-12" db="EMBL/GenBank/DDBJ databases">
        <title>Clostridium tepidum sp. nov., a close relative of Clostridium sporogenes and Clostridium botulinum Group I.</title>
        <authorList>
            <person name="Dobritsa A.P."/>
            <person name="Kutumbaka K."/>
            <person name="Werner K."/>
            <person name="Samadpour M."/>
        </authorList>
    </citation>
    <scope>NUCLEOTIDE SEQUENCE [LARGE SCALE GENOMIC DNA]</scope>
    <source>
        <strain evidence="1 3">PE</strain>
    </source>
</reference>
<proteinExistence type="predicted"/>
<evidence type="ECO:0000313" key="1">
    <source>
        <dbReference type="EMBL" id="OOO63613.1"/>
    </source>
</evidence>
<evidence type="ECO:0000313" key="4">
    <source>
        <dbReference type="Proteomes" id="UP000190256"/>
    </source>
</evidence>
<dbReference type="InterPro" id="IPR029044">
    <property type="entry name" value="Nucleotide-diphossugar_trans"/>
</dbReference>
<dbReference type="EMBL" id="MRAE01000002">
    <property type="protein sequence ID" value="OOO69761.1"/>
    <property type="molecule type" value="Genomic_DNA"/>
</dbReference>
<dbReference type="Pfam" id="PF02348">
    <property type="entry name" value="CTP_transf_3"/>
    <property type="match status" value="1"/>
</dbReference>
<gene>
    <name evidence="1" type="ORF">BS637_00890</name>
    <name evidence="2" type="ORF">BS638_01440</name>
</gene>
<dbReference type="GO" id="GO:0016779">
    <property type="term" value="F:nucleotidyltransferase activity"/>
    <property type="evidence" value="ECO:0007669"/>
    <property type="project" value="UniProtKB-KW"/>
</dbReference>
<dbReference type="AlphaFoldDB" id="A0A1S9IHG1"/>
<name>A0A1S9IHG1_9CLOT</name>
<dbReference type="STRING" id="1962263.BS637_00890"/>
<dbReference type="InterPro" id="IPR003329">
    <property type="entry name" value="Cytidylyl_trans"/>
</dbReference>
<dbReference type="CDD" id="cd02518">
    <property type="entry name" value="GT2_SpsF"/>
    <property type="match status" value="1"/>
</dbReference>
<keyword evidence="2" id="KW-0548">Nucleotidyltransferase</keyword>
<dbReference type="RefSeq" id="WP_078022602.1">
    <property type="nucleotide sequence ID" value="NZ_JADPGM010000003.1"/>
</dbReference>
<sequence>MKVICVVQARMGSERLRGKVIKPIMNRPMILYTLNRLNKSKYIDEIILATSIENKEQPLVDIVAKEGFKIFRGEENNVLKRYKDTLDKFGGDIIIRVTGDCPLIDPTIVDNVITYFKINNFDYVRLDVPNTFIRGFDVEVFSKESLYKAYNIVKSLDDIYKENGFTKENYFEHVTLYMYNHRDIFKVGYVKGEEFYNKQYRLCVDTKEDFVLVNNIYEHFKNQYVTSKEVVKYLDKNPSIANININVQQRI</sequence>
<dbReference type="FunFam" id="3.90.550.10:FF:000188">
    <property type="entry name" value="Polysaccharide biosynthesis protein"/>
    <property type="match status" value="1"/>
</dbReference>
<comment type="caution">
    <text evidence="2">The sequence shown here is derived from an EMBL/GenBank/DDBJ whole genome shotgun (WGS) entry which is preliminary data.</text>
</comment>
<dbReference type="SUPFAM" id="SSF53448">
    <property type="entry name" value="Nucleotide-diphospho-sugar transferases"/>
    <property type="match status" value="1"/>
</dbReference>
<organism evidence="2 4">
    <name type="scientific">Clostridium tepidum</name>
    <dbReference type="NCBI Taxonomy" id="1962263"/>
    <lineage>
        <taxon>Bacteria</taxon>
        <taxon>Bacillati</taxon>
        <taxon>Bacillota</taxon>
        <taxon>Clostridia</taxon>
        <taxon>Eubacteriales</taxon>
        <taxon>Clostridiaceae</taxon>
        <taxon>Clostridium</taxon>
    </lineage>
</organism>
<dbReference type="Gene3D" id="3.90.550.10">
    <property type="entry name" value="Spore Coat Polysaccharide Biosynthesis Protein SpsA, Chain A"/>
    <property type="match status" value="1"/>
</dbReference>